<evidence type="ECO:0000256" key="1">
    <source>
        <dbReference type="PROSITE-ProRule" id="PRU00221"/>
    </source>
</evidence>
<dbReference type="PROSITE" id="PS50082">
    <property type="entry name" value="WD_REPEATS_2"/>
    <property type="match status" value="1"/>
</dbReference>
<protein>
    <submittedName>
        <fullName evidence="3">Predicted protein</fullName>
    </submittedName>
</protein>
<dbReference type="KEGG" id="mpp:MICPUCDRAFT_56471"/>
<feature type="region of interest" description="Disordered" evidence="2">
    <location>
        <begin position="33"/>
        <end position="99"/>
    </location>
</feature>
<sequence>MGRLVKKSEARGDIAGKQGTLFGFLTSSRKPLVDVNDKVAPSARGDGDEKNPATDAGDVPSSFARVVARAPPLARDDDRREDDPAEDDASARLAMRPPPRMADALVKMERAIEGWGRLFASHRRARHRDDADALAASNAARVASSVSSLSSASYEHRVAAVASARWQRAGARSCIAHRCLRARESHPSSTRPRASGLSLGRETDARAPGGGAGGKRALEMTAHALMFDAVRELGVCHLPRDPRETDAAQTSSAGDPVASCAYSPNGGTHLAVATARGLLCVQRADTVRVSDGELYEPSFARRGLGSGGIGRAGSSLSSIAWGGGSGGVAAVSGDSNAVEVFDVCVGVTKRTFSSANQMGSGSVGDATGLLDVCFVGDGGDKVLASGRRGRAFLWDERSSGGRPRAELACGGSDHRSQIHVVRASADGHTVFAGTEGGFVHVWDLRAGAKAKAAAFSLATQQKVSYPLLKSIDIASLLNDVPMLRDGPRGKVTRSAVYWCEQDPLDPRRLGFHLRSGVSGVIDLAAVGGARVSHAHCPPSPWTIAEDGATVVASEMYDANALRHRRTAAWVVNASSGAGCAALAVGAAGTRGLKFLDVSPSPTARHWVHGVTAEDVDADESAEAARMEREMFSEMEEKKLAGGGNAMDAELAMDAGRRRRRDGRGRWWRDDPIELSGPAFAVAAHPNELGTIAAGSWGSMCLLGHR</sequence>
<evidence type="ECO:0000256" key="2">
    <source>
        <dbReference type="SAM" id="MobiDB-lite"/>
    </source>
</evidence>
<dbReference type="InterPro" id="IPR015943">
    <property type="entry name" value="WD40/YVTN_repeat-like_dom_sf"/>
</dbReference>
<dbReference type="SUPFAM" id="SSF50978">
    <property type="entry name" value="WD40 repeat-like"/>
    <property type="match status" value="1"/>
</dbReference>
<dbReference type="eggNOG" id="ENOG502QTIU">
    <property type="taxonomic scope" value="Eukaryota"/>
</dbReference>
<evidence type="ECO:0000313" key="4">
    <source>
        <dbReference type="Proteomes" id="UP000001876"/>
    </source>
</evidence>
<dbReference type="Proteomes" id="UP000001876">
    <property type="component" value="Unassembled WGS sequence"/>
</dbReference>
<feature type="region of interest" description="Disordered" evidence="2">
    <location>
        <begin position="183"/>
        <end position="215"/>
    </location>
</feature>
<dbReference type="InterPro" id="IPR001680">
    <property type="entry name" value="WD40_rpt"/>
</dbReference>
<gene>
    <name evidence="3" type="ORF">MICPUCDRAFT_56471</name>
</gene>
<dbReference type="EMBL" id="GG663737">
    <property type="protein sequence ID" value="EEH58548.1"/>
    <property type="molecule type" value="Genomic_DNA"/>
</dbReference>
<keyword evidence="1" id="KW-0853">WD repeat</keyword>
<accession>C1MMB9</accession>
<feature type="repeat" description="WD" evidence="1">
    <location>
        <begin position="411"/>
        <end position="452"/>
    </location>
</feature>
<dbReference type="AlphaFoldDB" id="C1MMB9"/>
<evidence type="ECO:0000313" key="3">
    <source>
        <dbReference type="EMBL" id="EEH58548.1"/>
    </source>
</evidence>
<dbReference type="STRING" id="564608.C1MMB9"/>
<dbReference type="OrthoDB" id="512800at2759"/>
<dbReference type="GeneID" id="9682816"/>
<dbReference type="RefSeq" id="XP_003056903.1">
    <property type="nucleotide sequence ID" value="XM_003056857.1"/>
</dbReference>
<keyword evidence="4" id="KW-1185">Reference proteome</keyword>
<dbReference type="SMART" id="SM00320">
    <property type="entry name" value="WD40"/>
    <property type="match status" value="3"/>
</dbReference>
<proteinExistence type="predicted"/>
<name>C1MMB9_MICPC</name>
<feature type="compositionally biased region" description="Low complexity" evidence="2">
    <location>
        <begin position="64"/>
        <end position="73"/>
    </location>
</feature>
<dbReference type="Gene3D" id="2.130.10.10">
    <property type="entry name" value="YVTN repeat-like/Quinoprotein amine dehydrogenase"/>
    <property type="match status" value="1"/>
</dbReference>
<reference evidence="3 4" key="1">
    <citation type="journal article" date="2009" name="Science">
        <title>Green evolution and dynamic adaptations revealed by genomes of the marine picoeukaryotes Micromonas.</title>
        <authorList>
            <person name="Worden A.Z."/>
            <person name="Lee J.H."/>
            <person name="Mock T."/>
            <person name="Rouze P."/>
            <person name="Simmons M.P."/>
            <person name="Aerts A.L."/>
            <person name="Allen A.E."/>
            <person name="Cuvelier M.L."/>
            <person name="Derelle E."/>
            <person name="Everett M.V."/>
            <person name="Foulon E."/>
            <person name="Grimwood J."/>
            <person name="Gundlach H."/>
            <person name="Henrissat B."/>
            <person name="Napoli C."/>
            <person name="McDonald S.M."/>
            <person name="Parker M.S."/>
            <person name="Rombauts S."/>
            <person name="Salamov A."/>
            <person name="Von Dassow P."/>
            <person name="Badger J.H."/>
            <person name="Coutinho P.M."/>
            <person name="Demir E."/>
            <person name="Dubchak I."/>
            <person name="Gentemann C."/>
            <person name="Eikrem W."/>
            <person name="Gready J.E."/>
            <person name="John U."/>
            <person name="Lanier W."/>
            <person name="Lindquist E.A."/>
            <person name="Lucas S."/>
            <person name="Mayer K.F."/>
            <person name="Moreau H."/>
            <person name="Not F."/>
            <person name="Otillar R."/>
            <person name="Panaud O."/>
            <person name="Pangilinan J."/>
            <person name="Paulsen I."/>
            <person name="Piegu B."/>
            <person name="Poliakov A."/>
            <person name="Robbens S."/>
            <person name="Schmutz J."/>
            <person name="Toulza E."/>
            <person name="Wyss T."/>
            <person name="Zelensky A."/>
            <person name="Zhou K."/>
            <person name="Armbrust E.V."/>
            <person name="Bhattacharya D."/>
            <person name="Goodenough U.W."/>
            <person name="Van de Peer Y."/>
            <person name="Grigoriev I.V."/>
        </authorList>
    </citation>
    <scope>NUCLEOTIDE SEQUENCE [LARGE SCALE GENOMIC DNA]</scope>
    <source>
        <strain evidence="3 4">CCMP1545</strain>
    </source>
</reference>
<dbReference type="InterPro" id="IPR036322">
    <property type="entry name" value="WD40_repeat_dom_sf"/>
</dbReference>
<dbReference type="OMA" id="ERAINGW"/>
<organism evidence="4">
    <name type="scientific">Micromonas pusilla (strain CCMP1545)</name>
    <name type="common">Picoplanktonic green alga</name>
    <dbReference type="NCBI Taxonomy" id="564608"/>
    <lineage>
        <taxon>Eukaryota</taxon>
        <taxon>Viridiplantae</taxon>
        <taxon>Chlorophyta</taxon>
        <taxon>Mamiellophyceae</taxon>
        <taxon>Mamiellales</taxon>
        <taxon>Mamiellaceae</taxon>
        <taxon>Micromonas</taxon>
    </lineage>
</organism>